<evidence type="ECO:0000256" key="1">
    <source>
        <dbReference type="ARBA" id="ARBA00023054"/>
    </source>
</evidence>
<evidence type="ECO:0000313" key="3">
    <source>
        <dbReference type="Proteomes" id="UP000694569"/>
    </source>
</evidence>
<reference evidence="2" key="2">
    <citation type="submission" date="2025-09" db="UniProtKB">
        <authorList>
            <consortium name="Ensembl"/>
        </authorList>
    </citation>
    <scope>IDENTIFICATION</scope>
</reference>
<proteinExistence type="predicted"/>
<dbReference type="Proteomes" id="UP000694569">
    <property type="component" value="Unplaced"/>
</dbReference>
<reference evidence="2" key="1">
    <citation type="submission" date="2025-08" db="UniProtKB">
        <authorList>
            <consortium name="Ensembl"/>
        </authorList>
    </citation>
    <scope>IDENTIFICATION</scope>
</reference>
<dbReference type="Pfam" id="PF06625">
    <property type="entry name" value="DUF1151"/>
    <property type="match status" value="1"/>
</dbReference>
<evidence type="ECO:0000313" key="2">
    <source>
        <dbReference type="Ensembl" id="ENSLLEP00000046193.1"/>
    </source>
</evidence>
<accession>A0A8C5R3J0</accession>
<sequence>MAFPFVLFSGYLYFPSITHLLFSSRGLALHSKPELLRVLEKRRSQWKDGQEDSKLLCSPLEQELQKWQQRREEVVQQNMVVLLTLQSRQLLIGL</sequence>
<name>A0A8C5R3J0_9ANUR</name>
<dbReference type="InterPro" id="IPR009533">
    <property type="entry name" value="FAM107"/>
</dbReference>
<dbReference type="PANTHER" id="PTHR16768:SF1">
    <property type="entry name" value="PROTEIN FAM107B"/>
    <property type="match status" value="1"/>
</dbReference>
<dbReference type="AlphaFoldDB" id="A0A8C5R3J0"/>
<dbReference type="PANTHER" id="PTHR16768">
    <property type="entry name" value="DOWN REGULATED IN RENAL CARCINOMA 1/TU3A"/>
    <property type="match status" value="1"/>
</dbReference>
<dbReference type="Ensembl" id="ENSLLET00000048030.1">
    <property type="protein sequence ID" value="ENSLLEP00000046193.1"/>
    <property type="gene ID" value="ENSLLEG00000029294.1"/>
</dbReference>
<keyword evidence="1" id="KW-0175">Coiled coil</keyword>
<protein>
    <submittedName>
        <fullName evidence="2">Uncharacterized protein</fullName>
    </submittedName>
</protein>
<keyword evidence="3" id="KW-1185">Reference proteome</keyword>
<organism evidence="2 3">
    <name type="scientific">Leptobrachium leishanense</name>
    <name type="common">Leishan spiny toad</name>
    <dbReference type="NCBI Taxonomy" id="445787"/>
    <lineage>
        <taxon>Eukaryota</taxon>
        <taxon>Metazoa</taxon>
        <taxon>Chordata</taxon>
        <taxon>Craniata</taxon>
        <taxon>Vertebrata</taxon>
        <taxon>Euteleostomi</taxon>
        <taxon>Amphibia</taxon>
        <taxon>Batrachia</taxon>
        <taxon>Anura</taxon>
        <taxon>Pelobatoidea</taxon>
        <taxon>Megophryidae</taxon>
        <taxon>Leptobrachium</taxon>
    </lineage>
</organism>
<dbReference type="OrthoDB" id="9048587at2759"/>